<dbReference type="KEGG" id="rid:RIdsm_04313"/>
<dbReference type="InterPro" id="IPR014710">
    <property type="entry name" value="RmlC-like_jellyroll"/>
</dbReference>
<dbReference type="PANTHER" id="PTHR40943:SF1">
    <property type="entry name" value="CYTOPLASMIC PROTEIN"/>
    <property type="match status" value="1"/>
</dbReference>
<dbReference type="RefSeq" id="WP_057818318.1">
    <property type="nucleotide sequence ID" value="NZ_CP031598.1"/>
</dbReference>
<dbReference type="OrthoDB" id="9799053at2"/>
<proteinExistence type="predicted"/>
<protein>
    <recommendedName>
        <fullName evidence="1">(S)-ureidoglycine aminohydrolase cupin domain-containing protein</fullName>
    </recommendedName>
</protein>
<sequence>MIRAIDLTDAETHAIAAGPRQMTMSSPDVAAPTEWENLVVDRPSPHVRAGTWKCEPYTDQITDYEFDEFMYLIAGHIELIYPDGSRDKFGPGQAFLLPQGFTGTWHQPETVIKYFVMTGRQDTA</sequence>
<dbReference type="InterPro" id="IPR011051">
    <property type="entry name" value="RmlC_Cupin_sf"/>
</dbReference>
<dbReference type="AlphaFoldDB" id="A0A5P3AGH7"/>
<dbReference type="Pfam" id="PF05899">
    <property type="entry name" value="Cupin_3"/>
    <property type="match status" value="1"/>
</dbReference>
<dbReference type="Gene3D" id="2.60.120.10">
    <property type="entry name" value="Jelly Rolls"/>
    <property type="match status" value="1"/>
</dbReference>
<organism evidence="2 3">
    <name type="scientific">Roseovarius indicus</name>
    <dbReference type="NCBI Taxonomy" id="540747"/>
    <lineage>
        <taxon>Bacteria</taxon>
        <taxon>Pseudomonadati</taxon>
        <taxon>Pseudomonadota</taxon>
        <taxon>Alphaproteobacteria</taxon>
        <taxon>Rhodobacterales</taxon>
        <taxon>Roseobacteraceae</taxon>
        <taxon>Roseovarius</taxon>
    </lineage>
</organism>
<reference evidence="2 3" key="1">
    <citation type="submission" date="2018-08" db="EMBL/GenBank/DDBJ databases">
        <title>Genetic Globetrotter - A new plasmid hitch-hiking vast phylogenetic and geographic distances.</title>
        <authorList>
            <person name="Vollmers J."/>
            <person name="Petersen J."/>
        </authorList>
    </citation>
    <scope>NUCLEOTIDE SEQUENCE [LARGE SCALE GENOMIC DNA]</scope>
    <source>
        <strain evidence="2 3">DSM 26383</strain>
    </source>
</reference>
<dbReference type="EMBL" id="CP031598">
    <property type="protein sequence ID" value="QEW28482.1"/>
    <property type="molecule type" value="Genomic_DNA"/>
</dbReference>
<dbReference type="PANTHER" id="PTHR40943">
    <property type="entry name" value="CYTOPLASMIC PROTEIN-RELATED"/>
    <property type="match status" value="1"/>
</dbReference>
<dbReference type="CDD" id="cd02227">
    <property type="entry name" value="cupin_TM1112-like"/>
    <property type="match status" value="1"/>
</dbReference>
<accession>A0A5P3AGH7</accession>
<evidence type="ECO:0000259" key="1">
    <source>
        <dbReference type="Pfam" id="PF05899"/>
    </source>
</evidence>
<name>A0A5P3AGH7_9RHOB</name>
<feature type="domain" description="(S)-ureidoglycine aminohydrolase cupin" evidence="1">
    <location>
        <begin position="47"/>
        <end position="114"/>
    </location>
</feature>
<evidence type="ECO:0000313" key="2">
    <source>
        <dbReference type="EMBL" id="QEW28482.1"/>
    </source>
</evidence>
<dbReference type="Proteomes" id="UP000325785">
    <property type="component" value="Chromosome"/>
</dbReference>
<dbReference type="InterPro" id="IPR008579">
    <property type="entry name" value="UGlyAH_Cupin_dom"/>
</dbReference>
<dbReference type="SUPFAM" id="SSF51182">
    <property type="entry name" value="RmlC-like cupins"/>
    <property type="match status" value="1"/>
</dbReference>
<evidence type="ECO:0000313" key="3">
    <source>
        <dbReference type="Proteomes" id="UP000325785"/>
    </source>
</evidence>
<gene>
    <name evidence="2" type="ORF">RIdsm_04313</name>
</gene>